<dbReference type="EMBL" id="CP102845">
    <property type="protein sequence ID" value="UVF18078.1"/>
    <property type="molecule type" value="Genomic_DNA"/>
</dbReference>
<proteinExistence type="predicted"/>
<accession>A0ABY5RLH0</accession>
<sequence length="124" mass="14418">MKLYWMKTSEAWPDNSWLETSWTCFDESRPDRNSDSRWHTYIGNIHQEPHGPQVGTWTWSLTATPPGPALPFSRNGREAKRGDAGRRLTEAYERMLRFYGRLVPTPSSSRHQDQSYGGNWVMTV</sequence>
<name>A0ABY5RLH0_9HYPH</name>
<dbReference type="Proteomes" id="UP001017257">
    <property type="component" value="Chromosome"/>
</dbReference>
<evidence type="ECO:0000313" key="1">
    <source>
        <dbReference type="EMBL" id="UVF18078.1"/>
    </source>
</evidence>
<evidence type="ECO:0000313" key="2">
    <source>
        <dbReference type="Proteomes" id="UP001017257"/>
    </source>
</evidence>
<protein>
    <submittedName>
        <fullName evidence="1">Uncharacterized protein</fullName>
    </submittedName>
</protein>
<reference evidence="1" key="1">
    <citation type="submission" date="2022-08" db="EMBL/GenBank/DDBJ databases">
        <title>Microvirga terrae sp. nov., isolated from soil.</title>
        <authorList>
            <person name="Kim K.H."/>
            <person name="Seo Y.L."/>
            <person name="Kim J.M."/>
            <person name="Lee J.K."/>
            <person name="Han D.M."/>
            <person name="Jeon C.O."/>
        </authorList>
    </citation>
    <scope>NUCLEOTIDE SEQUENCE</scope>
    <source>
        <strain evidence="1">R24</strain>
    </source>
</reference>
<gene>
    <name evidence="1" type="ORF">HPT29_016340</name>
</gene>
<keyword evidence="2" id="KW-1185">Reference proteome</keyword>
<dbReference type="RefSeq" id="WP_173944997.1">
    <property type="nucleotide sequence ID" value="NZ_CP102845.1"/>
</dbReference>
<organism evidence="1 2">
    <name type="scientific">Microvirga terrae</name>
    <dbReference type="NCBI Taxonomy" id="2740529"/>
    <lineage>
        <taxon>Bacteria</taxon>
        <taxon>Pseudomonadati</taxon>
        <taxon>Pseudomonadota</taxon>
        <taxon>Alphaproteobacteria</taxon>
        <taxon>Hyphomicrobiales</taxon>
        <taxon>Methylobacteriaceae</taxon>
        <taxon>Microvirga</taxon>
    </lineage>
</organism>